<evidence type="ECO:0000313" key="3">
    <source>
        <dbReference type="Proteomes" id="UP000022910"/>
    </source>
</evidence>
<dbReference type="HOGENOM" id="CLU_2759167_0_0_1"/>
<sequence>MGCNGTNIMTIRAFIRECEAKIERKDRIVWTVEDGVAYEESSGSLEPRRNTSAVKGKKQSLKEKITESKI</sequence>
<organism evidence="2 3">
    <name type="scientific">Rhizophagus irregularis (strain DAOM 197198w)</name>
    <name type="common">Glomus intraradices</name>
    <dbReference type="NCBI Taxonomy" id="1432141"/>
    <lineage>
        <taxon>Eukaryota</taxon>
        <taxon>Fungi</taxon>
        <taxon>Fungi incertae sedis</taxon>
        <taxon>Mucoromycota</taxon>
        <taxon>Glomeromycotina</taxon>
        <taxon>Glomeromycetes</taxon>
        <taxon>Glomerales</taxon>
        <taxon>Glomeraceae</taxon>
        <taxon>Rhizophagus</taxon>
    </lineage>
</organism>
<proteinExistence type="predicted"/>
<evidence type="ECO:0000313" key="2">
    <source>
        <dbReference type="EMBL" id="EXX60062.1"/>
    </source>
</evidence>
<dbReference type="Proteomes" id="UP000022910">
    <property type="component" value="Unassembled WGS sequence"/>
</dbReference>
<reference evidence="2 3" key="1">
    <citation type="submission" date="2014-02" db="EMBL/GenBank/DDBJ databases">
        <title>Single nucleus genome sequencing reveals high similarity among nuclei of an endomycorrhizal fungus.</title>
        <authorList>
            <person name="Lin K."/>
            <person name="Geurts R."/>
            <person name="Zhang Z."/>
            <person name="Limpens E."/>
            <person name="Saunders D.G."/>
            <person name="Mu D."/>
            <person name="Pang E."/>
            <person name="Cao H."/>
            <person name="Cha H."/>
            <person name="Lin T."/>
            <person name="Zhou Q."/>
            <person name="Shang Y."/>
            <person name="Li Y."/>
            <person name="Ivanov S."/>
            <person name="Sharma T."/>
            <person name="Velzen R.V."/>
            <person name="Ruijter N.D."/>
            <person name="Aanen D.K."/>
            <person name="Win J."/>
            <person name="Kamoun S."/>
            <person name="Bisseling T."/>
            <person name="Huang S."/>
        </authorList>
    </citation>
    <scope>NUCLEOTIDE SEQUENCE [LARGE SCALE GENOMIC DNA]</scope>
    <source>
        <strain evidence="3">DAOM197198w</strain>
    </source>
</reference>
<dbReference type="AlphaFoldDB" id="A0A015IS82"/>
<feature type="compositionally biased region" description="Basic and acidic residues" evidence="1">
    <location>
        <begin position="60"/>
        <end position="70"/>
    </location>
</feature>
<accession>A0A015IS82</accession>
<dbReference type="EMBL" id="JEMT01026051">
    <property type="protein sequence ID" value="EXX60062.1"/>
    <property type="molecule type" value="Genomic_DNA"/>
</dbReference>
<comment type="caution">
    <text evidence="2">The sequence shown here is derived from an EMBL/GenBank/DDBJ whole genome shotgun (WGS) entry which is preliminary data.</text>
</comment>
<keyword evidence="3" id="KW-1185">Reference proteome</keyword>
<gene>
    <name evidence="2" type="ORF">RirG_183290</name>
</gene>
<name>A0A015IS82_RHIIW</name>
<evidence type="ECO:0000256" key="1">
    <source>
        <dbReference type="SAM" id="MobiDB-lite"/>
    </source>
</evidence>
<feature type="region of interest" description="Disordered" evidence="1">
    <location>
        <begin position="41"/>
        <end position="70"/>
    </location>
</feature>
<protein>
    <submittedName>
        <fullName evidence="2">Uncharacterized protein</fullName>
    </submittedName>
</protein>
<dbReference type="OrthoDB" id="2456833at2759"/>